<dbReference type="Pfam" id="PF06967">
    <property type="entry name" value="Mo-nitro_C"/>
    <property type="match status" value="1"/>
</dbReference>
<dbReference type="InterPro" id="IPR009717">
    <property type="entry name" value="Mo-dep_Nase_C"/>
</dbReference>
<evidence type="ECO:0000313" key="3">
    <source>
        <dbReference type="Proteomes" id="UP000249794"/>
    </source>
</evidence>
<dbReference type="AlphaFoldDB" id="A0A2W4ZUM7"/>
<feature type="domain" description="Mo-dependent nitrogenase C-terminal" evidence="1">
    <location>
        <begin position="30"/>
        <end position="111"/>
    </location>
</feature>
<dbReference type="Proteomes" id="UP000249794">
    <property type="component" value="Unassembled WGS sequence"/>
</dbReference>
<proteinExistence type="predicted"/>
<gene>
    <name evidence="2" type="ORF">DCF15_04855</name>
</gene>
<comment type="caution">
    <text evidence="2">The sequence shown here is derived from an EMBL/GenBank/DDBJ whole genome shotgun (WGS) entry which is preliminary data.</text>
</comment>
<name>A0A2W4ZUM7_9CYAN</name>
<dbReference type="EMBL" id="QBMP01000031">
    <property type="protein sequence ID" value="PZO58608.1"/>
    <property type="molecule type" value="Genomic_DNA"/>
</dbReference>
<reference evidence="3" key="1">
    <citation type="submission" date="2018-04" db="EMBL/GenBank/DDBJ databases">
        <authorList>
            <person name="Cornet L."/>
        </authorList>
    </citation>
    <scope>NUCLEOTIDE SEQUENCE [LARGE SCALE GENOMIC DNA]</scope>
</reference>
<accession>A0A2W4ZUM7</accession>
<sequence length="111" mass="13087">MLKLRKPAEQLLFETANLLLSSPRALFRGLSPIRKWLNDFEVRDAAIARFLCRMIPENCPFEQDICLLGRFRLQIPPLCKLNPLYEEVVGLRFRALCYLVEQCPEEVRRYC</sequence>
<reference evidence="2 3" key="2">
    <citation type="submission" date="2018-06" db="EMBL/GenBank/DDBJ databases">
        <title>Metagenomic assembly of (sub)arctic Cyanobacteria and their associated microbiome from non-axenic cultures.</title>
        <authorList>
            <person name="Baurain D."/>
        </authorList>
    </citation>
    <scope>NUCLEOTIDE SEQUENCE [LARGE SCALE GENOMIC DNA]</scope>
    <source>
        <strain evidence="2">ULC027bin1</strain>
    </source>
</reference>
<evidence type="ECO:0000313" key="2">
    <source>
        <dbReference type="EMBL" id="PZO58608.1"/>
    </source>
</evidence>
<protein>
    <submittedName>
        <fullName evidence="2">Nitrogenase</fullName>
    </submittedName>
</protein>
<evidence type="ECO:0000259" key="1">
    <source>
        <dbReference type="Pfam" id="PF06967"/>
    </source>
</evidence>
<organism evidence="2 3">
    <name type="scientific">Phormidesmis priestleyi</name>
    <dbReference type="NCBI Taxonomy" id="268141"/>
    <lineage>
        <taxon>Bacteria</taxon>
        <taxon>Bacillati</taxon>
        <taxon>Cyanobacteriota</taxon>
        <taxon>Cyanophyceae</taxon>
        <taxon>Leptolyngbyales</taxon>
        <taxon>Leptolyngbyaceae</taxon>
        <taxon>Phormidesmis</taxon>
    </lineage>
</organism>